<gene>
    <name evidence="5" type="ORF">PTSG_02243</name>
</gene>
<evidence type="ECO:0008006" key="7">
    <source>
        <dbReference type="Google" id="ProtNLM"/>
    </source>
</evidence>
<dbReference type="Gene3D" id="2.60.40.10">
    <property type="entry name" value="Immunoglobulins"/>
    <property type="match status" value="1"/>
</dbReference>
<organism evidence="5 6">
    <name type="scientific">Salpingoeca rosetta (strain ATCC 50818 / BSB-021)</name>
    <dbReference type="NCBI Taxonomy" id="946362"/>
    <lineage>
        <taxon>Eukaryota</taxon>
        <taxon>Choanoflagellata</taxon>
        <taxon>Craspedida</taxon>
        <taxon>Salpingoecidae</taxon>
        <taxon>Salpingoeca</taxon>
    </lineage>
</organism>
<name>F2U1M2_SALR5</name>
<dbReference type="GO" id="GO:0007165">
    <property type="term" value="P:signal transduction"/>
    <property type="evidence" value="ECO:0007669"/>
    <property type="project" value="InterPro"/>
</dbReference>
<dbReference type="eggNOG" id="KOG4485">
    <property type="taxonomic scope" value="Eukaryota"/>
</dbReference>
<feature type="domain" description="Fibronectin type-III" evidence="4">
    <location>
        <begin position="289"/>
        <end position="384"/>
    </location>
</feature>
<dbReference type="SUPFAM" id="SSF49265">
    <property type="entry name" value="Fibronectin type III"/>
    <property type="match status" value="1"/>
</dbReference>
<dbReference type="PROSITE" id="PS50200">
    <property type="entry name" value="RA"/>
    <property type="match status" value="1"/>
</dbReference>
<dbReference type="EMBL" id="GL832959">
    <property type="protein sequence ID" value="EGD81524.1"/>
    <property type="molecule type" value="Genomic_DNA"/>
</dbReference>
<dbReference type="AlphaFoldDB" id="F2U1M2"/>
<dbReference type="PROSITE" id="PS50853">
    <property type="entry name" value="FN3"/>
    <property type="match status" value="1"/>
</dbReference>
<evidence type="ECO:0000256" key="1">
    <source>
        <dbReference type="SAM" id="MobiDB-lite"/>
    </source>
</evidence>
<dbReference type="RefSeq" id="XP_004996728.1">
    <property type="nucleotide sequence ID" value="XM_004996671.1"/>
</dbReference>
<dbReference type="PROSITE" id="PS50108">
    <property type="entry name" value="CRIB"/>
    <property type="match status" value="1"/>
</dbReference>
<dbReference type="Pfam" id="PF00788">
    <property type="entry name" value="RA"/>
    <property type="match status" value="1"/>
</dbReference>
<feature type="compositionally biased region" description="Basic and acidic residues" evidence="1">
    <location>
        <begin position="14"/>
        <end position="25"/>
    </location>
</feature>
<proteinExistence type="predicted"/>
<dbReference type="OrthoDB" id="2428204at2759"/>
<feature type="domain" description="Ras-associating" evidence="3">
    <location>
        <begin position="890"/>
        <end position="956"/>
    </location>
</feature>
<evidence type="ECO:0000313" key="5">
    <source>
        <dbReference type="EMBL" id="EGD81524.1"/>
    </source>
</evidence>
<evidence type="ECO:0000259" key="2">
    <source>
        <dbReference type="PROSITE" id="PS50108"/>
    </source>
</evidence>
<dbReference type="InterPro" id="IPR000095">
    <property type="entry name" value="CRIB_dom"/>
</dbReference>
<reference evidence="5" key="1">
    <citation type="submission" date="2009-08" db="EMBL/GenBank/DDBJ databases">
        <title>Annotation of Salpingoeca rosetta.</title>
        <authorList>
            <consortium name="The Broad Institute Genome Sequencing Platform"/>
            <person name="Russ C."/>
            <person name="Cuomo C."/>
            <person name="Burger G."/>
            <person name="Gray M.W."/>
            <person name="Holland P.W.H."/>
            <person name="King N."/>
            <person name="Lang F.B.F."/>
            <person name="Roger A.J."/>
            <person name="Ruiz-Trillo I."/>
            <person name="Young S.K."/>
            <person name="Zeng Q."/>
            <person name="Gargeya S."/>
            <person name="Alvarado L."/>
            <person name="Berlin A."/>
            <person name="Chapman S.B."/>
            <person name="Chen Z."/>
            <person name="Freedman E."/>
            <person name="Gellesch M."/>
            <person name="Goldberg J."/>
            <person name="Griggs A."/>
            <person name="Gujja S."/>
            <person name="Heilman E."/>
            <person name="Heiman D."/>
            <person name="Howarth C."/>
            <person name="Mehta T."/>
            <person name="Neiman D."/>
            <person name="Pearson M."/>
            <person name="Roberts A."/>
            <person name="Saif S."/>
            <person name="Shea T."/>
            <person name="Shenoy N."/>
            <person name="Sisk P."/>
            <person name="Stolte C."/>
            <person name="Sykes S."/>
            <person name="White J."/>
            <person name="Yandava C."/>
            <person name="Haas B."/>
            <person name="Nusbaum C."/>
            <person name="Birren B."/>
        </authorList>
    </citation>
    <scope>NUCLEOTIDE SEQUENCE</scope>
    <source>
        <strain evidence="5">ATCC 50818</strain>
    </source>
</reference>
<feature type="compositionally biased region" description="Pro residues" evidence="1">
    <location>
        <begin position="1"/>
        <end position="11"/>
    </location>
</feature>
<evidence type="ECO:0000259" key="3">
    <source>
        <dbReference type="PROSITE" id="PS50200"/>
    </source>
</evidence>
<dbReference type="STRING" id="946362.F2U1M2"/>
<feature type="domain" description="CRIB" evidence="2">
    <location>
        <begin position="38"/>
        <end position="51"/>
    </location>
</feature>
<dbReference type="InterPro" id="IPR039269">
    <property type="entry name" value="ANKFN1"/>
</dbReference>
<feature type="compositionally biased region" description="Basic and acidic residues" evidence="1">
    <location>
        <begin position="836"/>
        <end position="850"/>
    </location>
</feature>
<keyword evidence="6" id="KW-1185">Reference proteome</keyword>
<dbReference type="InterPro" id="IPR003961">
    <property type="entry name" value="FN3_dom"/>
</dbReference>
<dbReference type="InParanoid" id="F2U1M2"/>
<dbReference type="PANTHER" id="PTHR21437">
    <property type="entry name" value="WIDE AWAKE"/>
    <property type="match status" value="1"/>
</dbReference>
<accession>F2U1M2</accession>
<evidence type="ECO:0000259" key="4">
    <source>
        <dbReference type="PROSITE" id="PS50853"/>
    </source>
</evidence>
<dbReference type="FunCoup" id="F2U1M2">
    <property type="interactions" value="5"/>
</dbReference>
<dbReference type="Proteomes" id="UP000007799">
    <property type="component" value="Unassembled WGS sequence"/>
</dbReference>
<feature type="region of interest" description="Disordered" evidence="1">
    <location>
        <begin position="1"/>
        <end position="37"/>
    </location>
</feature>
<dbReference type="InterPro" id="IPR036116">
    <property type="entry name" value="FN3_sf"/>
</dbReference>
<dbReference type="KEGG" id="sre:PTSG_02243"/>
<feature type="region of interest" description="Disordered" evidence="1">
    <location>
        <begin position="74"/>
        <end position="156"/>
    </location>
</feature>
<evidence type="ECO:0000313" key="6">
    <source>
        <dbReference type="Proteomes" id="UP000007799"/>
    </source>
</evidence>
<sequence>MSSPQRAPPSPLQDGEHMPYRRGQDISESELEDQNPNISLPVDFEHFLHVGAQNLGDVNVLCRDQQKAFEEVVARRTRRLPQPPQSPMIDDKRTNKPTPRMPATAPATPRAMSRQSSSSSQQSGRSAPRTPSSRLLRTILRSDTPSKRRGKEDTRQHVQEAIESIEQGRLQRLSELLESDSVDANACDADGHTLLDLAVMLNQIGCVKLLQLYGGVETEAYVDPKVRERRLEVLLRAKQIALGKILDDIKAGARNLYQEHEESRVICERSVSLYRKWHKVYRSAGKPAAPRNVRLSTSAPDAITVHISDVLDHGGAVVTRYKVLWSNSPSFEDAEHIFIPAVVSDFTLTQLPQGKPCFVRVASCNMTGVGPAVQSTPPFLVPSSWREVDNTPSRIEPLHRELASIEEQLAGEGLLLDTLPLPKKNQKFGHSLKLTKPTKRGLYFAACVFDRNDRNSVLAHGSTLPCVLVDEHIGTQDVAAIVQFLQMLSFSWRFSRFMSLLSGDVHSLHTRRRAAEAVAAIQHAVGAVNLGVVYFQPLVEECGATTIVACSGVARADVKTNLTWTSSSALKDNSNLLGALSSMVEYGRGCLDPLQPGLYLASVFPHSTVNGLRISTRKSSPNLPPCHRLRAHNHVSKDEWTFLRKAETNGTTTHDRSGTATHGSELAQRILETGPKLLQESRVDETSALKYRLYTPEVIELNASTSLLVVVPDEDYSLDTKAVAVAESRQHITLAAKSLELLMWQRFQPVLTQQYARLWLSASSQVIALQFALRKALGPQAKEIDGILSVAQRALERLDNAWHKARFFSDVVRWCKDSAKTQSFVTLGDLKKRVRVRPEAPERRPSTTEKKSKRNSSLRLATDTQGKGLLTVFAQSRDDETALVRHKVYVPHTTAASRVTKTLIEEMQLPADNSDAYALFLVSASGEKKRVPDGCRPLLMQSQWEDEDSKLVLITR</sequence>
<protein>
    <recommendedName>
        <fullName evidence="7">Fibronectin type-III domain-containing protein</fullName>
    </recommendedName>
</protein>
<dbReference type="Gene3D" id="3.10.20.90">
    <property type="entry name" value="Phosphatidylinositol 3-kinase Catalytic Subunit, Chain A, domain 1"/>
    <property type="match status" value="1"/>
</dbReference>
<feature type="compositionally biased region" description="Basic and acidic residues" evidence="1">
    <location>
        <begin position="144"/>
        <end position="156"/>
    </location>
</feature>
<feature type="compositionally biased region" description="Low complexity" evidence="1">
    <location>
        <begin position="97"/>
        <end position="126"/>
    </location>
</feature>
<dbReference type="SUPFAM" id="SSF48403">
    <property type="entry name" value="Ankyrin repeat"/>
    <property type="match status" value="1"/>
</dbReference>
<dbReference type="InterPro" id="IPR036770">
    <property type="entry name" value="Ankyrin_rpt-contain_sf"/>
</dbReference>
<dbReference type="OMA" id="CAGMETH"/>
<dbReference type="CDD" id="cd00063">
    <property type="entry name" value="FN3"/>
    <property type="match status" value="1"/>
</dbReference>
<feature type="region of interest" description="Disordered" evidence="1">
    <location>
        <begin position="836"/>
        <end position="860"/>
    </location>
</feature>
<dbReference type="InterPro" id="IPR013783">
    <property type="entry name" value="Ig-like_fold"/>
</dbReference>
<dbReference type="PANTHER" id="PTHR21437:SF1">
    <property type="entry name" value="WIDE AWAKE"/>
    <property type="match status" value="1"/>
</dbReference>
<dbReference type="GeneID" id="16077321"/>
<dbReference type="InterPro" id="IPR000159">
    <property type="entry name" value="RA_dom"/>
</dbReference>
<dbReference type="Gene3D" id="1.25.40.20">
    <property type="entry name" value="Ankyrin repeat-containing domain"/>
    <property type="match status" value="1"/>
</dbReference>